<feature type="signal peptide" evidence="1">
    <location>
        <begin position="1"/>
        <end position="28"/>
    </location>
</feature>
<proteinExistence type="predicted"/>
<evidence type="ECO:0000313" key="2">
    <source>
        <dbReference type="EMBL" id="MDC7684630.1"/>
    </source>
</evidence>
<accession>A0ABT5HX28</accession>
<feature type="chain" id="PRO_5045722069" evidence="1">
    <location>
        <begin position="29"/>
        <end position="197"/>
    </location>
</feature>
<keyword evidence="3" id="KW-1185">Reference proteome</keyword>
<gene>
    <name evidence="2" type="ORF">PQU92_15195</name>
</gene>
<sequence>MSRGSRIWKRGIAALVLSCTLSASGLTAAQDADLSASVGDILREGLAAQARGDGEALLTAALALARSGARPDTGDADLVRVWIRDAQTMGAKLPKTFYASRGLLLGPAYKSGKIAANGKFTTRQSFAGGQMADILVVPAPGAALSLRVVDDEGDEVCAVASSSENLGCRWVPVYTAPSAITVVNASRKPAKFYLVMN</sequence>
<dbReference type="Proteomes" id="UP001214854">
    <property type="component" value="Unassembled WGS sequence"/>
</dbReference>
<comment type="caution">
    <text evidence="2">The sequence shown here is derived from an EMBL/GenBank/DDBJ whole genome shotgun (WGS) entry which is preliminary data.</text>
</comment>
<dbReference type="RefSeq" id="WP_272749102.1">
    <property type="nucleotide sequence ID" value="NZ_JAQQKX010000014.1"/>
</dbReference>
<protein>
    <submittedName>
        <fullName evidence="2">Uncharacterized protein</fullName>
    </submittedName>
</protein>
<evidence type="ECO:0000256" key="1">
    <source>
        <dbReference type="SAM" id="SignalP"/>
    </source>
</evidence>
<reference evidence="2 3" key="1">
    <citation type="submission" date="2023-01" db="EMBL/GenBank/DDBJ databases">
        <title>Novel species of the genus Asticcacaulis isolated from rivers.</title>
        <authorList>
            <person name="Lu H."/>
        </authorList>
    </citation>
    <scope>NUCLEOTIDE SEQUENCE [LARGE SCALE GENOMIC DNA]</scope>
    <source>
        <strain evidence="2 3">BYS171W</strain>
    </source>
</reference>
<dbReference type="EMBL" id="JAQQKX010000014">
    <property type="protein sequence ID" value="MDC7684630.1"/>
    <property type="molecule type" value="Genomic_DNA"/>
</dbReference>
<keyword evidence="1" id="KW-0732">Signal</keyword>
<organism evidence="2 3">
    <name type="scientific">Asticcacaulis aquaticus</name>
    <dbReference type="NCBI Taxonomy" id="2984212"/>
    <lineage>
        <taxon>Bacteria</taxon>
        <taxon>Pseudomonadati</taxon>
        <taxon>Pseudomonadota</taxon>
        <taxon>Alphaproteobacteria</taxon>
        <taxon>Caulobacterales</taxon>
        <taxon>Caulobacteraceae</taxon>
        <taxon>Asticcacaulis</taxon>
    </lineage>
</organism>
<name>A0ABT5HX28_9CAUL</name>
<evidence type="ECO:0000313" key="3">
    <source>
        <dbReference type="Proteomes" id="UP001214854"/>
    </source>
</evidence>